<keyword evidence="3" id="KW-0805">Transcription regulation</keyword>
<sequence>MLKRERLVAILRMVNASGLVTTTKLMETLNVSDMTIRRDLDELNQSGKLIRIHGGAQSIKGSTLYELSHIEKREIHIDAKQEVAKLGAQFVKEEDTIFIGSGTTLELLAQYIQVNSLRVVTNSLPVFESIQTRDNNWELVLVGGNYRSRSGAFIGNLANAMLETLKYDKTFIGVNGIHNETIMNASAEEGKTQGIALNNAQQKFILADASKLNRDDFYHFYSLYDVDVLITDQSITNEEVKQYSQFTKLVK</sequence>
<dbReference type="InterPro" id="IPR050313">
    <property type="entry name" value="Carb_Metab_HTH_regulators"/>
</dbReference>
<dbReference type="RefSeq" id="WP_004270971.1">
    <property type="nucleotide sequence ID" value="NZ_CP016221.1"/>
</dbReference>
<dbReference type="SUPFAM" id="SSF46785">
    <property type="entry name" value="Winged helix' DNA-binding domain"/>
    <property type="match status" value="1"/>
</dbReference>
<evidence type="ECO:0000259" key="7">
    <source>
        <dbReference type="PROSITE" id="PS51000"/>
    </source>
</evidence>
<evidence type="ECO:0000256" key="5">
    <source>
        <dbReference type="ARBA" id="ARBA00023163"/>
    </source>
</evidence>
<protein>
    <recommendedName>
        <fullName evidence="1">Lactose phosphotransferase system repressor</fullName>
    </recommendedName>
</protein>
<dbReference type="PANTHER" id="PTHR30363:SF4">
    <property type="entry name" value="GLYCEROL-3-PHOSPHATE REGULON REPRESSOR"/>
    <property type="match status" value="1"/>
</dbReference>
<dbReference type="PROSITE" id="PS51000">
    <property type="entry name" value="HTH_DEOR_2"/>
    <property type="match status" value="1"/>
</dbReference>
<evidence type="ECO:0000256" key="6">
    <source>
        <dbReference type="ARBA" id="ARBA00024937"/>
    </source>
</evidence>
<accession>A0A385AEK5</accession>
<dbReference type="Pfam" id="PF00455">
    <property type="entry name" value="DeoRC"/>
    <property type="match status" value="1"/>
</dbReference>
<keyword evidence="4" id="KW-0238">DNA-binding</keyword>
<dbReference type="Proteomes" id="UP000257607">
    <property type="component" value="Chromosome"/>
</dbReference>
<dbReference type="PROSITE" id="PS00894">
    <property type="entry name" value="HTH_DEOR_1"/>
    <property type="match status" value="1"/>
</dbReference>
<dbReference type="InterPro" id="IPR014036">
    <property type="entry name" value="DeoR-like_C"/>
</dbReference>
<dbReference type="GO" id="GO:0003677">
    <property type="term" value="F:DNA binding"/>
    <property type="evidence" value="ECO:0007669"/>
    <property type="project" value="UniProtKB-KW"/>
</dbReference>
<organism evidence="8 9">
    <name type="scientific">Latilactobacillus curvatus</name>
    <name type="common">Lactobacillus curvatus</name>
    <dbReference type="NCBI Taxonomy" id="28038"/>
    <lineage>
        <taxon>Bacteria</taxon>
        <taxon>Bacillati</taxon>
        <taxon>Bacillota</taxon>
        <taxon>Bacilli</taxon>
        <taxon>Lactobacillales</taxon>
        <taxon>Lactobacillaceae</taxon>
        <taxon>Latilactobacillus</taxon>
    </lineage>
</organism>
<keyword evidence="5" id="KW-0804">Transcription</keyword>
<dbReference type="InterPro" id="IPR018356">
    <property type="entry name" value="Tscrpt_reg_HTH_DeoR_CS"/>
</dbReference>
<dbReference type="InterPro" id="IPR037171">
    <property type="entry name" value="NagB/RpiA_transferase-like"/>
</dbReference>
<dbReference type="GO" id="GO:0003700">
    <property type="term" value="F:DNA-binding transcription factor activity"/>
    <property type="evidence" value="ECO:0007669"/>
    <property type="project" value="InterPro"/>
</dbReference>
<comment type="function">
    <text evidence="6">Repressor of the lactose catabolism operon. Galactose-6-phosphate is the inducer.</text>
</comment>
<evidence type="ECO:0000313" key="8">
    <source>
        <dbReference type="EMBL" id="AXN36053.1"/>
    </source>
</evidence>
<dbReference type="InterPro" id="IPR001034">
    <property type="entry name" value="DeoR_HTH"/>
</dbReference>
<reference evidence="8 9" key="1">
    <citation type="submission" date="2018-07" db="EMBL/GenBank/DDBJ databases">
        <title>Lactobacillus curvatus genome sequence.</title>
        <authorList>
            <person name="Prechtl R."/>
        </authorList>
    </citation>
    <scope>NUCLEOTIDE SEQUENCE [LARGE SCALE GENOMIC DNA]</scope>
    <source>
        <strain evidence="8 9">TMW 1.1928</strain>
    </source>
</reference>
<dbReference type="PANTHER" id="PTHR30363">
    <property type="entry name" value="HTH-TYPE TRANSCRIPTIONAL REGULATOR SRLR-RELATED"/>
    <property type="match status" value="1"/>
</dbReference>
<evidence type="ECO:0000256" key="1">
    <source>
        <dbReference type="ARBA" id="ARBA00021390"/>
    </source>
</evidence>
<dbReference type="Pfam" id="PF08220">
    <property type="entry name" value="HTH_DeoR"/>
    <property type="match status" value="1"/>
</dbReference>
<dbReference type="PRINTS" id="PR00037">
    <property type="entry name" value="HTHLACR"/>
</dbReference>
<dbReference type="AlphaFoldDB" id="A0A385AEK5"/>
<evidence type="ECO:0000256" key="4">
    <source>
        <dbReference type="ARBA" id="ARBA00023125"/>
    </source>
</evidence>
<name>A0A385AEK5_LATCU</name>
<dbReference type="SUPFAM" id="SSF100950">
    <property type="entry name" value="NagB/RpiA/CoA transferase-like"/>
    <property type="match status" value="1"/>
</dbReference>
<dbReference type="SMART" id="SM01134">
    <property type="entry name" value="DeoRC"/>
    <property type="match status" value="1"/>
</dbReference>
<keyword evidence="2" id="KW-0678">Repressor</keyword>
<dbReference type="InterPro" id="IPR036390">
    <property type="entry name" value="WH_DNA-bd_sf"/>
</dbReference>
<dbReference type="Gene3D" id="1.10.10.10">
    <property type="entry name" value="Winged helix-like DNA-binding domain superfamily/Winged helix DNA-binding domain"/>
    <property type="match status" value="1"/>
</dbReference>
<dbReference type="EMBL" id="CP031003">
    <property type="protein sequence ID" value="AXN36053.1"/>
    <property type="molecule type" value="Genomic_DNA"/>
</dbReference>
<dbReference type="SMART" id="SM00420">
    <property type="entry name" value="HTH_DEOR"/>
    <property type="match status" value="1"/>
</dbReference>
<evidence type="ECO:0000256" key="2">
    <source>
        <dbReference type="ARBA" id="ARBA00022491"/>
    </source>
</evidence>
<proteinExistence type="predicted"/>
<feature type="domain" description="HTH deoR-type" evidence="7">
    <location>
        <begin position="3"/>
        <end position="58"/>
    </location>
</feature>
<evidence type="ECO:0000313" key="9">
    <source>
        <dbReference type="Proteomes" id="UP000257607"/>
    </source>
</evidence>
<gene>
    <name evidence="8" type="ORF">DT351_06615</name>
</gene>
<dbReference type="Gene3D" id="3.40.50.1360">
    <property type="match status" value="1"/>
</dbReference>
<evidence type="ECO:0000256" key="3">
    <source>
        <dbReference type="ARBA" id="ARBA00023015"/>
    </source>
</evidence>
<dbReference type="InterPro" id="IPR036388">
    <property type="entry name" value="WH-like_DNA-bd_sf"/>
</dbReference>